<evidence type="ECO:0000313" key="1">
    <source>
        <dbReference type="EMBL" id="MFD1292626.1"/>
    </source>
</evidence>
<sequence length="108" mass="12562">MSDIINLDRAYSAPIQYPIGVTETIEWCWEDVTELTDTYKIIIATASGTIIETITEDDTILKRVDNTLIWKVNYEKGVIAVNRYDYEVWNVTQDYIKFKGKFEVTKTI</sequence>
<dbReference type="EMBL" id="JBHTMV010000002">
    <property type="protein sequence ID" value="MFD1292626.1"/>
    <property type="molecule type" value="Genomic_DNA"/>
</dbReference>
<name>A0ABW3WN30_9FLAO</name>
<organism evidence="1 2">
    <name type="scientific">Lutibacter holmesii</name>
    <dbReference type="NCBI Taxonomy" id="1137985"/>
    <lineage>
        <taxon>Bacteria</taxon>
        <taxon>Pseudomonadati</taxon>
        <taxon>Bacteroidota</taxon>
        <taxon>Flavobacteriia</taxon>
        <taxon>Flavobacteriales</taxon>
        <taxon>Flavobacteriaceae</taxon>
        <taxon>Lutibacter</taxon>
    </lineage>
</organism>
<comment type="caution">
    <text evidence="1">The sequence shown here is derived from an EMBL/GenBank/DDBJ whole genome shotgun (WGS) entry which is preliminary data.</text>
</comment>
<dbReference type="RefSeq" id="WP_386807329.1">
    <property type="nucleotide sequence ID" value="NZ_JBHTMV010000002.1"/>
</dbReference>
<accession>A0ABW3WN30</accession>
<evidence type="ECO:0000313" key="2">
    <source>
        <dbReference type="Proteomes" id="UP001597241"/>
    </source>
</evidence>
<dbReference type="Proteomes" id="UP001597241">
    <property type="component" value="Unassembled WGS sequence"/>
</dbReference>
<reference evidence="2" key="1">
    <citation type="journal article" date="2019" name="Int. J. Syst. Evol. Microbiol.">
        <title>The Global Catalogue of Microorganisms (GCM) 10K type strain sequencing project: providing services to taxonomists for standard genome sequencing and annotation.</title>
        <authorList>
            <consortium name="The Broad Institute Genomics Platform"/>
            <consortium name="The Broad Institute Genome Sequencing Center for Infectious Disease"/>
            <person name="Wu L."/>
            <person name="Ma J."/>
        </authorList>
    </citation>
    <scope>NUCLEOTIDE SEQUENCE [LARGE SCALE GENOMIC DNA]</scope>
    <source>
        <strain evidence="2">CCUG 62221</strain>
    </source>
</reference>
<keyword evidence="2" id="KW-1185">Reference proteome</keyword>
<proteinExistence type="predicted"/>
<gene>
    <name evidence="1" type="ORF">ACFQ5N_02150</name>
</gene>
<protein>
    <submittedName>
        <fullName evidence="1">Uncharacterized protein</fullName>
    </submittedName>
</protein>